<keyword evidence="3" id="KW-1185">Reference proteome</keyword>
<accession>A0A445C2Z1</accession>
<feature type="compositionally biased region" description="Basic and acidic residues" evidence="1">
    <location>
        <begin position="12"/>
        <end position="29"/>
    </location>
</feature>
<feature type="region of interest" description="Disordered" evidence="1">
    <location>
        <begin position="293"/>
        <end position="496"/>
    </location>
</feature>
<dbReference type="EMBL" id="SDMP01000007">
    <property type="protein sequence ID" value="RYR45292.1"/>
    <property type="molecule type" value="Genomic_DNA"/>
</dbReference>
<feature type="compositionally biased region" description="Polar residues" evidence="1">
    <location>
        <begin position="523"/>
        <end position="535"/>
    </location>
</feature>
<sequence>MRGGYVRGGHSRSHEPKQKQTMELENTERKGKKVRRAEKEEGFTGSLSLVPREKDWMIEETERQVVSAPTIRTFSEAIKGGLKPVREAEMEDDEFSSTEEEGDSSEEEEESEQEQNRRTMEKSQQLDIRVERVDGIVNFVLNEAALKALRHPWWDTLIEDLDFALIGGPWRIFDHYLAIRPWKPNFNPVEATVDIIAAWVRLPGLAIEYYDEEILKKIGNVIGQTMKVDVNSTEKSRGKFARLCVQLDFTAPLVAQYSINGVKYGVEYEGLYNICFVCDMVGHEQNNCPKKVTVEETQKDPQQAAMEEGTRVEKTGSGNDGKEKGNTGIGTKEKGKNVIGEGNSAYGPWMTVQRITRGKRAVKQNTEAGSGGKGETSSRNTIGENGTNGTRYHVLRNMEGTSPDDHNTDHANHLREENVTSKGKKNNVEKTVTIMEQHQTKPFNQKKPQANKNKQDTKTAQPKEKTQTINPKQKNENATQQTHPKNPTEPQQKMTITQEQNNLISASLDSENTQENHPRCNTCEPQSTHETTVNTPQDAHLEQEIVPEKIQGDEIMEEVMEPDPKPPDLNSIETEVMLEAIIKYEEQQQLSHKMIEYELQDEVQEEGMQLADDEEIRKWRTCT</sequence>
<feature type="region of interest" description="Disordered" evidence="1">
    <location>
        <begin position="82"/>
        <end position="123"/>
    </location>
</feature>
<feature type="compositionally biased region" description="Basic and acidic residues" evidence="1">
    <location>
        <begin position="403"/>
        <end position="419"/>
    </location>
</feature>
<dbReference type="PANTHER" id="PTHR31286">
    <property type="entry name" value="GLYCINE-RICH CELL WALL STRUCTURAL PROTEIN 1.8-LIKE"/>
    <property type="match status" value="1"/>
</dbReference>
<dbReference type="STRING" id="3818.A0A445C2Z1"/>
<dbReference type="PANTHER" id="PTHR31286:SF99">
    <property type="entry name" value="DUF4283 DOMAIN-CONTAINING PROTEIN"/>
    <property type="match status" value="1"/>
</dbReference>
<evidence type="ECO:0000313" key="2">
    <source>
        <dbReference type="EMBL" id="RYR45292.1"/>
    </source>
</evidence>
<proteinExistence type="predicted"/>
<organism evidence="2 3">
    <name type="scientific">Arachis hypogaea</name>
    <name type="common">Peanut</name>
    <dbReference type="NCBI Taxonomy" id="3818"/>
    <lineage>
        <taxon>Eukaryota</taxon>
        <taxon>Viridiplantae</taxon>
        <taxon>Streptophyta</taxon>
        <taxon>Embryophyta</taxon>
        <taxon>Tracheophyta</taxon>
        <taxon>Spermatophyta</taxon>
        <taxon>Magnoliopsida</taxon>
        <taxon>eudicotyledons</taxon>
        <taxon>Gunneridae</taxon>
        <taxon>Pentapetalae</taxon>
        <taxon>rosids</taxon>
        <taxon>fabids</taxon>
        <taxon>Fabales</taxon>
        <taxon>Fabaceae</taxon>
        <taxon>Papilionoideae</taxon>
        <taxon>50 kb inversion clade</taxon>
        <taxon>dalbergioids sensu lato</taxon>
        <taxon>Dalbergieae</taxon>
        <taxon>Pterocarpus clade</taxon>
        <taxon>Arachis</taxon>
    </lineage>
</organism>
<evidence type="ECO:0000313" key="3">
    <source>
        <dbReference type="Proteomes" id="UP000289738"/>
    </source>
</evidence>
<feature type="compositionally biased region" description="Polar residues" evidence="1">
    <location>
        <begin position="467"/>
        <end position="496"/>
    </location>
</feature>
<dbReference type="InterPro" id="IPR040256">
    <property type="entry name" value="At4g02000-like"/>
</dbReference>
<feature type="compositionally biased region" description="Basic and acidic residues" evidence="1">
    <location>
        <begin position="308"/>
        <end position="336"/>
    </location>
</feature>
<feature type="region of interest" description="Disordered" evidence="1">
    <location>
        <begin position="509"/>
        <end position="535"/>
    </location>
</feature>
<feature type="compositionally biased region" description="Polar residues" evidence="1">
    <location>
        <begin position="375"/>
        <end position="390"/>
    </location>
</feature>
<feature type="compositionally biased region" description="Acidic residues" evidence="1">
    <location>
        <begin position="89"/>
        <end position="113"/>
    </location>
</feature>
<evidence type="ECO:0008006" key="4">
    <source>
        <dbReference type="Google" id="ProtNLM"/>
    </source>
</evidence>
<feature type="compositionally biased region" description="Basic and acidic residues" evidence="1">
    <location>
        <begin position="453"/>
        <end position="466"/>
    </location>
</feature>
<feature type="region of interest" description="Disordered" evidence="1">
    <location>
        <begin position="1"/>
        <end position="48"/>
    </location>
</feature>
<dbReference type="AlphaFoldDB" id="A0A445C2Z1"/>
<dbReference type="Proteomes" id="UP000289738">
    <property type="component" value="Chromosome A07"/>
</dbReference>
<name>A0A445C2Z1_ARAHY</name>
<protein>
    <recommendedName>
        <fullName evidence="4">CCHC-type domain-containing protein</fullName>
    </recommendedName>
</protein>
<comment type="caution">
    <text evidence="2">The sequence shown here is derived from an EMBL/GenBank/DDBJ whole genome shotgun (WGS) entry which is preliminary data.</text>
</comment>
<reference evidence="2 3" key="1">
    <citation type="submission" date="2019-01" db="EMBL/GenBank/DDBJ databases">
        <title>Sequencing of cultivated peanut Arachis hypogaea provides insights into genome evolution and oil improvement.</title>
        <authorList>
            <person name="Chen X."/>
        </authorList>
    </citation>
    <scope>NUCLEOTIDE SEQUENCE [LARGE SCALE GENOMIC DNA]</scope>
    <source>
        <strain evidence="3">cv. Fuhuasheng</strain>
        <tissue evidence="2">Leaves</tissue>
    </source>
</reference>
<gene>
    <name evidence="2" type="ORF">Ahy_A07g031129</name>
</gene>
<evidence type="ECO:0000256" key="1">
    <source>
        <dbReference type="SAM" id="MobiDB-lite"/>
    </source>
</evidence>
<feature type="compositionally biased region" description="Low complexity" evidence="1">
    <location>
        <begin position="441"/>
        <end position="452"/>
    </location>
</feature>